<sequence>MSSSNNTGKPKRYFHCDKFKSIIGGNSNRNIVVGKNSNGNIEDDFLYNMHDLEELAALKFRDGEEDNHQW</sequence>
<reference evidence="1 2" key="1">
    <citation type="journal article" date="2019" name="Environ. Microbiol.">
        <title>At the nexus of three kingdoms: the genome of the mycorrhizal fungus Gigaspora margarita provides insights into plant, endobacterial and fungal interactions.</title>
        <authorList>
            <person name="Venice F."/>
            <person name="Ghignone S."/>
            <person name="Salvioli di Fossalunga A."/>
            <person name="Amselem J."/>
            <person name="Novero M."/>
            <person name="Xianan X."/>
            <person name="Sedzielewska Toro K."/>
            <person name="Morin E."/>
            <person name="Lipzen A."/>
            <person name="Grigoriev I.V."/>
            <person name="Henrissat B."/>
            <person name="Martin F.M."/>
            <person name="Bonfante P."/>
        </authorList>
    </citation>
    <scope>NUCLEOTIDE SEQUENCE [LARGE SCALE GENOMIC DNA]</scope>
    <source>
        <strain evidence="1 2">BEG34</strain>
    </source>
</reference>
<keyword evidence="2" id="KW-1185">Reference proteome</keyword>
<dbReference type="OrthoDB" id="2428143at2759"/>
<evidence type="ECO:0000313" key="1">
    <source>
        <dbReference type="EMBL" id="KAF0464104.1"/>
    </source>
</evidence>
<organism evidence="1 2">
    <name type="scientific">Gigaspora margarita</name>
    <dbReference type="NCBI Taxonomy" id="4874"/>
    <lineage>
        <taxon>Eukaryota</taxon>
        <taxon>Fungi</taxon>
        <taxon>Fungi incertae sedis</taxon>
        <taxon>Mucoromycota</taxon>
        <taxon>Glomeromycotina</taxon>
        <taxon>Glomeromycetes</taxon>
        <taxon>Diversisporales</taxon>
        <taxon>Gigasporaceae</taxon>
        <taxon>Gigaspora</taxon>
    </lineage>
</organism>
<dbReference type="Proteomes" id="UP000439903">
    <property type="component" value="Unassembled WGS sequence"/>
</dbReference>
<dbReference type="EMBL" id="WTPW01000995">
    <property type="protein sequence ID" value="KAF0464104.1"/>
    <property type="molecule type" value="Genomic_DNA"/>
</dbReference>
<name>A0A8H3XI99_GIGMA</name>
<dbReference type="AlphaFoldDB" id="A0A8H3XI99"/>
<proteinExistence type="predicted"/>
<evidence type="ECO:0000313" key="2">
    <source>
        <dbReference type="Proteomes" id="UP000439903"/>
    </source>
</evidence>
<protein>
    <submittedName>
        <fullName evidence="1">Uncharacterized protein</fullName>
    </submittedName>
</protein>
<accession>A0A8H3XI99</accession>
<comment type="caution">
    <text evidence="1">The sequence shown here is derived from an EMBL/GenBank/DDBJ whole genome shotgun (WGS) entry which is preliminary data.</text>
</comment>
<gene>
    <name evidence="1" type="ORF">F8M41_026543</name>
</gene>